<dbReference type="NCBIfam" id="NF045579">
    <property type="entry name" value="rhamnoside_JR"/>
    <property type="match status" value="1"/>
</dbReference>
<reference evidence="2 3" key="1">
    <citation type="submission" date="2018-09" db="EMBL/GenBank/DDBJ databases">
        <title>Genome sequencing of strain 6GH32-13.</title>
        <authorList>
            <person name="Weon H.-Y."/>
            <person name="Heo J."/>
            <person name="Kwon S.-W."/>
        </authorList>
    </citation>
    <scope>NUCLEOTIDE SEQUENCE [LARGE SCALE GENOMIC DNA]</scope>
    <source>
        <strain evidence="2 3">5GH32-13</strain>
    </source>
</reference>
<organism evidence="2 3">
    <name type="scientific">Paraflavitalea soli</name>
    <dbReference type="NCBI Taxonomy" id="2315862"/>
    <lineage>
        <taxon>Bacteria</taxon>
        <taxon>Pseudomonadati</taxon>
        <taxon>Bacteroidota</taxon>
        <taxon>Chitinophagia</taxon>
        <taxon>Chitinophagales</taxon>
        <taxon>Chitinophagaceae</taxon>
        <taxon>Paraflavitalea</taxon>
    </lineage>
</organism>
<keyword evidence="3" id="KW-1185">Reference proteome</keyword>
<dbReference type="SUPFAM" id="SSF49785">
    <property type="entry name" value="Galactose-binding domain-like"/>
    <property type="match status" value="1"/>
</dbReference>
<accession>A0A3B7MSC3</accession>
<feature type="signal peptide" evidence="1">
    <location>
        <begin position="1"/>
        <end position="21"/>
    </location>
</feature>
<keyword evidence="2" id="KW-0378">Hydrolase</keyword>
<dbReference type="OrthoDB" id="9761519at2"/>
<dbReference type="GO" id="GO:0016787">
    <property type="term" value="F:hydrolase activity"/>
    <property type="evidence" value="ECO:0007669"/>
    <property type="project" value="UniProtKB-KW"/>
</dbReference>
<protein>
    <submittedName>
        <fullName evidence="2">Glycoside hydrolase family 2 protein</fullName>
    </submittedName>
</protein>
<keyword evidence="1" id="KW-0732">Signal</keyword>
<dbReference type="Proteomes" id="UP000263900">
    <property type="component" value="Chromosome"/>
</dbReference>
<dbReference type="PANTHER" id="PTHR36848:SF2">
    <property type="entry name" value="SECRETED PROTEIN"/>
    <property type="match status" value="1"/>
</dbReference>
<dbReference type="EMBL" id="CP032157">
    <property type="protein sequence ID" value="AXY75940.1"/>
    <property type="molecule type" value="Genomic_DNA"/>
</dbReference>
<evidence type="ECO:0000313" key="3">
    <source>
        <dbReference type="Proteomes" id="UP000263900"/>
    </source>
</evidence>
<proteinExistence type="predicted"/>
<gene>
    <name evidence="2" type="ORF">D3H65_18995</name>
</gene>
<evidence type="ECO:0000313" key="2">
    <source>
        <dbReference type="EMBL" id="AXY75940.1"/>
    </source>
</evidence>
<dbReference type="KEGG" id="pseg:D3H65_18995"/>
<feature type="chain" id="PRO_5017795870" evidence="1">
    <location>
        <begin position="22"/>
        <end position="955"/>
    </location>
</feature>
<dbReference type="InterPro" id="IPR008979">
    <property type="entry name" value="Galactose-bd-like_sf"/>
</dbReference>
<dbReference type="Pfam" id="PF17132">
    <property type="entry name" value="Glyco_hydro_106"/>
    <property type="match status" value="2"/>
</dbReference>
<evidence type="ECO:0000256" key="1">
    <source>
        <dbReference type="SAM" id="SignalP"/>
    </source>
</evidence>
<dbReference type="PANTHER" id="PTHR36848">
    <property type="entry name" value="DNA-BINDING PROTEIN (PUTATIVE SECRETED PROTEIN)-RELATED"/>
    <property type="match status" value="1"/>
</dbReference>
<name>A0A3B7MSC3_9BACT</name>
<dbReference type="RefSeq" id="WP_119051819.1">
    <property type="nucleotide sequence ID" value="NZ_CP032157.1"/>
</dbReference>
<sequence length="955" mass="106384">MKKLFFIACLLFAIIEAYPQAKWPVITQTAKPWTRWWWEGSAVNKTDLQWSMQQYQQAGLGGLEITPIYGVRGAEQQFIPFLSTQWVSMLEYTLQQAKSFNLGIDLATGTGWPFGGPWVTPTDACKNVNLKTWTLKEGEQLTEKITFTQQPMVRTVSGKPVDIKTLSYPVATNKNLQEYAFDQVRYEKQLPLSLLMAYDEKGNSQDITAKVGTDGTLNWIAPSGNWTLYALFQGWHGKMVERAAPGGEGDVIDHFSLPALQHYLQYFDKAFAGKNLKGIRSFFNDSYEVDDARGQANWTPDMLQVFQQRRGYDLRKELPALYGKDTKEKNTRVLSDYRQTISELLLEKFTTPWHSWAKAKGSLVRNQSHGSPANILDLYGAIDIPETEGTDILRFKFATSTTHVLGKPLASAEAATWLNEHFQSSLGDVKVALDKYFIGGVNHIFYHGTNYTPKNDPWPGWLFYAAVHFHPNNPFWKDFPTLNQYVARCQSFLQAGKPDNDVLMYFPIYDRFAEPGRDLLHHFDGMEGFDNTDFKSSASWMLEHGYAFDLFSDKQLQLVSNKGAGLLSGGNAYQTILLAETKYLPLETLQKLVTLAQNGATILVHKSLPGDVPGYSDLVNRQAAFKQLLARLSFSTANDVQQALVGKGRFVMADDMQQLLSAAKVPQETMAVQGLQCIRRAIPAGKYYFITNTGNQRVDAWVNLATTAEHITVFDPMTGKAGKTMVRKEGGQTAVYLQLNQGESCVLQSTPTADASSPYNYYAVAGNPVKIGGTWKISFLSGGPALPAATTTTQLTSWTTWAGDGLKEFSGTASYTTSFAKPAGKVQDFLLDLGNVQETAEVFLNGKRVTTLIGPVFQVVLPAGSLKDNNQLEIKVTNGMANRIADMDKKGVHWKKFYNTNFPSRLPANRGADGLFTAVNWTPKPAGLTSEVTITPIVYMDKVRIKQPDPSRVIQ</sequence>
<dbReference type="AlphaFoldDB" id="A0A3B7MSC3"/>
<dbReference type="Gene3D" id="2.60.120.260">
    <property type="entry name" value="Galactose-binding domain-like"/>
    <property type="match status" value="1"/>
</dbReference>
<dbReference type="InterPro" id="IPR053161">
    <property type="entry name" value="Ulvan_degrading_GH"/>
</dbReference>